<feature type="region of interest" description="Disordered" evidence="1">
    <location>
        <begin position="43"/>
        <end position="90"/>
    </location>
</feature>
<keyword evidence="3" id="KW-1185">Reference proteome</keyword>
<comment type="caution">
    <text evidence="2">The sequence shown here is derived from an EMBL/GenBank/DDBJ whole genome shotgun (WGS) entry which is preliminary data.</text>
</comment>
<evidence type="ECO:0000313" key="3">
    <source>
        <dbReference type="Proteomes" id="UP000481360"/>
    </source>
</evidence>
<sequence length="148" mass="15809">MLVLGQMLSDAKPVSFLNGGFFRGSDDHVPHEVTHGGVEFHSKSQQAGADYFPAEPPSTQTATGRTPLAANEPQAPHNRRSSSSDVIGPSRLHRLNVVKQEIAMPTAPESCIWSTQQVPFNGAQATVDVPELTGADPRCVSARLRPGV</sequence>
<protein>
    <submittedName>
        <fullName evidence="2">Uncharacterized protein</fullName>
    </submittedName>
</protein>
<accession>A0A7C9VWH3</accession>
<dbReference type="Proteomes" id="UP000481360">
    <property type="component" value="Unassembled WGS sequence"/>
</dbReference>
<gene>
    <name evidence="2" type="ORF">G7043_47200</name>
</gene>
<proteinExistence type="predicted"/>
<dbReference type="AlphaFoldDB" id="A0A7C9VWH3"/>
<name>A0A7C9VWH3_9PSEU</name>
<evidence type="ECO:0000313" key="2">
    <source>
        <dbReference type="EMBL" id="NGY66494.1"/>
    </source>
</evidence>
<reference evidence="2 3" key="1">
    <citation type="submission" date="2020-03" db="EMBL/GenBank/DDBJ databases">
        <title>Isolation and identification of active actinomycetes.</title>
        <authorList>
            <person name="Sun X."/>
        </authorList>
    </citation>
    <scope>NUCLEOTIDE SEQUENCE [LARGE SCALE GENOMIC DNA]</scope>
    <source>
        <strain evidence="2 3">NEAU-D13</strain>
    </source>
</reference>
<dbReference type="RefSeq" id="WP_166056316.1">
    <property type="nucleotide sequence ID" value="NZ_JAAMPJ010000024.1"/>
</dbReference>
<evidence type="ECO:0000256" key="1">
    <source>
        <dbReference type="SAM" id="MobiDB-lite"/>
    </source>
</evidence>
<organism evidence="2 3">
    <name type="scientific">Lentzea alba</name>
    <dbReference type="NCBI Taxonomy" id="2714351"/>
    <lineage>
        <taxon>Bacteria</taxon>
        <taxon>Bacillati</taxon>
        <taxon>Actinomycetota</taxon>
        <taxon>Actinomycetes</taxon>
        <taxon>Pseudonocardiales</taxon>
        <taxon>Pseudonocardiaceae</taxon>
        <taxon>Lentzea</taxon>
    </lineage>
</organism>
<dbReference type="EMBL" id="JAAMPJ010000024">
    <property type="protein sequence ID" value="NGY66494.1"/>
    <property type="molecule type" value="Genomic_DNA"/>
</dbReference>